<proteinExistence type="predicted"/>
<keyword evidence="1" id="KW-0812">Transmembrane</keyword>
<gene>
    <name evidence="2" type="ORF">ILYODFUR_034510</name>
</gene>
<evidence type="ECO:0000313" key="2">
    <source>
        <dbReference type="EMBL" id="MEQ2227124.1"/>
    </source>
</evidence>
<comment type="caution">
    <text evidence="2">The sequence shown here is derived from an EMBL/GenBank/DDBJ whole genome shotgun (WGS) entry which is preliminary data.</text>
</comment>
<name>A0ABV0T2T1_9TELE</name>
<keyword evidence="1" id="KW-1133">Transmembrane helix</keyword>
<keyword evidence="1" id="KW-0472">Membrane</keyword>
<feature type="transmembrane region" description="Helical" evidence="1">
    <location>
        <begin position="66"/>
        <end position="85"/>
    </location>
</feature>
<evidence type="ECO:0000313" key="3">
    <source>
        <dbReference type="Proteomes" id="UP001482620"/>
    </source>
</evidence>
<protein>
    <submittedName>
        <fullName evidence="2">Uncharacterized protein</fullName>
    </submittedName>
</protein>
<keyword evidence="3" id="KW-1185">Reference proteome</keyword>
<sequence>MLSVRVRYKRLVIKPKEETVQILSQVGCHHSIGGRAPVAGQVCKLLHTEVLPLAEKLFFIFSLSDVFARLISFVGLFLACLFRAWSPLCLIVGLTQPPPM</sequence>
<accession>A0ABV0T2T1</accession>
<dbReference type="EMBL" id="JAHRIQ010017825">
    <property type="protein sequence ID" value="MEQ2227124.1"/>
    <property type="molecule type" value="Genomic_DNA"/>
</dbReference>
<organism evidence="2 3">
    <name type="scientific">Ilyodon furcidens</name>
    <name type="common">goldbreast splitfin</name>
    <dbReference type="NCBI Taxonomy" id="33524"/>
    <lineage>
        <taxon>Eukaryota</taxon>
        <taxon>Metazoa</taxon>
        <taxon>Chordata</taxon>
        <taxon>Craniata</taxon>
        <taxon>Vertebrata</taxon>
        <taxon>Euteleostomi</taxon>
        <taxon>Actinopterygii</taxon>
        <taxon>Neopterygii</taxon>
        <taxon>Teleostei</taxon>
        <taxon>Neoteleostei</taxon>
        <taxon>Acanthomorphata</taxon>
        <taxon>Ovalentaria</taxon>
        <taxon>Atherinomorphae</taxon>
        <taxon>Cyprinodontiformes</taxon>
        <taxon>Goodeidae</taxon>
        <taxon>Ilyodon</taxon>
    </lineage>
</organism>
<dbReference type="Proteomes" id="UP001482620">
    <property type="component" value="Unassembled WGS sequence"/>
</dbReference>
<reference evidence="2 3" key="1">
    <citation type="submission" date="2021-06" db="EMBL/GenBank/DDBJ databases">
        <authorList>
            <person name="Palmer J.M."/>
        </authorList>
    </citation>
    <scope>NUCLEOTIDE SEQUENCE [LARGE SCALE GENOMIC DNA]</scope>
    <source>
        <strain evidence="3">if_2019</strain>
        <tissue evidence="2">Muscle</tissue>
    </source>
</reference>
<evidence type="ECO:0000256" key="1">
    <source>
        <dbReference type="SAM" id="Phobius"/>
    </source>
</evidence>